<accession>A0ACB8JB20</accession>
<comment type="caution">
    <text evidence="1">The sequence shown here is derived from an EMBL/GenBank/DDBJ whole genome shotgun (WGS) entry which is preliminary data.</text>
</comment>
<dbReference type="EMBL" id="CM039176">
    <property type="protein sequence ID" value="KAH9714937.1"/>
    <property type="molecule type" value="Genomic_DNA"/>
</dbReference>
<protein>
    <submittedName>
        <fullName evidence="1">DDE Tnp4 domain-containing protein</fullName>
    </submittedName>
</protein>
<evidence type="ECO:0000313" key="2">
    <source>
        <dbReference type="Proteomes" id="UP000829398"/>
    </source>
</evidence>
<keyword evidence="2" id="KW-1185">Reference proteome</keyword>
<dbReference type="Proteomes" id="UP000829398">
    <property type="component" value="Chromosome 7"/>
</dbReference>
<evidence type="ECO:0000313" key="1">
    <source>
        <dbReference type="EMBL" id="KAH9714937.1"/>
    </source>
</evidence>
<reference evidence="2" key="1">
    <citation type="journal article" date="2023" name="Hortic. Res.">
        <title>A chromosome-level phased genome enabling allele-level studies in sweet orange: a case study on citrus Huanglongbing tolerance.</title>
        <authorList>
            <person name="Wu B."/>
            <person name="Yu Q."/>
            <person name="Deng Z."/>
            <person name="Duan Y."/>
            <person name="Luo F."/>
            <person name="Gmitter F. Jr."/>
        </authorList>
    </citation>
    <scope>NUCLEOTIDE SEQUENCE [LARGE SCALE GENOMIC DNA]</scope>
    <source>
        <strain evidence="2">cv. Valencia</strain>
    </source>
</reference>
<proteinExistence type="predicted"/>
<sequence>MSSQGERANWTDPTYRKYFIDLCMREANNGNRSGATLKPTAWNRISQELKTLTGKSITPKQLKNGWDYMKRQYLTWLKLTMTTGYGYNSTTRTFDWPPERWEEYLKKYPEAKQFRNKPLANAEELEALFSGAVATGAYNWSSGMEGIPEMGNLSSMLSETPINVEDNDCEVKTPDSYTNVDEPLPDDMQRCKKKQKKSKSDETREDINKLVDSIGAIDGTLIHACIPIDKQVPYRGRGRGECFQNVMALCDFDMIFRYVVVGWEGTAHDSRVLTETIRNSRNNFPIPPPDKYYLVDAAYSHTRGFMAPYRHVRYWLGDFRSGGRARGREEIFNHAHAKLRNVIERAFGVLKARFPILKRMAPYSFDTQRKIVVACMAIHNFLRKISVDDALFAQYENDEVELESGHGNQNHTANAINSSSMEYQNYMRQLRDEIANQLFQTSY</sequence>
<name>A0ACB8JB20_CITSI</name>
<organism evidence="1 2">
    <name type="scientific">Citrus sinensis</name>
    <name type="common">Sweet orange</name>
    <name type="synonym">Citrus aurantium var. sinensis</name>
    <dbReference type="NCBI Taxonomy" id="2711"/>
    <lineage>
        <taxon>Eukaryota</taxon>
        <taxon>Viridiplantae</taxon>
        <taxon>Streptophyta</taxon>
        <taxon>Embryophyta</taxon>
        <taxon>Tracheophyta</taxon>
        <taxon>Spermatophyta</taxon>
        <taxon>Magnoliopsida</taxon>
        <taxon>eudicotyledons</taxon>
        <taxon>Gunneridae</taxon>
        <taxon>Pentapetalae</taxon>
        <taxon>rosids</taxon>
        <taxon>malvids</taxon>
        <taxon>Sapindales</taxon>
        <taxon>Rutaceae</taxon>
        <taxon>Aurantioideae</taxon>
        <taxon>Citrus</taxon>
    </lineage>
</organism>
<gene>
    <name evidence="1" type="ORF">KPL71_020839</name>
</gene>